<dbReference type="SUPFAM" id="SSF53474">
    <property type="entry name" value="alpha/beta-Hydrolases"/>
    <property type="match status" value="1"/>
</dbReference>
<feature type="chain" id="PRO_5019463605" evidence="1">
    <location>
        <begin position="29"/>
        <end position="717"/>
    </location>
</feature>
<dbReference type="PROSITE" id="PS51257">
    <property type="entry name" value="PROKAR_LIPOPROTEIN"/>
    <property type="match status" value="1"/>
</dbReference>
<keyword evidence="2" id="KW-0378">Hydrolase</keyword>
<dbReference type="GO" id="GO:0016787">
    <property type="term" value="F:hydrolase activity"/>
    <property type="evidence" value="ECO:0007669"/>
    <property type="project" value="UniProtKB-KW"/>
</dbReference>
<dbReference type="AlphaFoldDB" id="A0A3S9QCN6"/>
<accession>A0A3S9QCN6</accession>
<dbReference type="Gene3D" id="3.40.50.1820">
    <property type="entry name" value="alpha/beta hydrolase"/>
    <property type="match status" value="1"/>
</dbReference>
<keyword evidence="1" id="KW-0732">Signal</keyword>
<reference evidence="2 3" key="1">
    <citation type="submission" date="2018-12" db="EMBL/GenBank/DDBJ databases">
        <title>Persistence of Moraxella catarrhalis in Chronic Obstructive Pulmonary Disease and Regulation of the Hag/MID Adhesin.</title>
        <authorList>
            <person name="Murphy T."/>
            <person name="Zhao X."/>
            <person name="Vyas G."/>
            <person name="Aluvathingal J."/>
            <person name="Nadendla S."/>
            <person name="Tallon L."/>
            <person name="Tettelin H."/>
        </authorList>
    </citation>
    <scope>NUCLEOTIDE SEQUENCE [LARGE SCALE GENOMIC DNA]</scope>
    <source>
        <strain evidence="2 3">46P58B1</strain>
    </source>
</reference>
<dbReference type="EMBL" id="CP034662">
    <property type="protein sequence ID" value="AZQ92415.1"/>
    <property type="molecule type" value="Genomic_DNA"/>
</dbReference>
<evidence type="ECO:0000313" key="3">
    <source>
        <dbReference type="Proteomes" id="UP000280228"/>
    </source>
</evidence>
<protein>
    <submittedName>
        <fullName evidence="2">Alpha/beta hydrolase family protein</fullName>
    </submittedName>
</protein>
<dbReference type="PANTHER" id="PTHR37946">
    <property type="entry name" value="SLL1969 PROTEIN"/>
    <property type="match status" value="1"/>
</dbReference>
<sequence>MQTLPIKPSKLRLGKLLLPASLMMILSACHMLIPPKQTPAKLLEKTRSSIITNGRVSAATQSILVSAGYTQESCMADFEACVDDVRSIFFIEMPNRLQLSVFSELYYTYADNLIAKDACRIELARPPIDPYYTNAPISKDIAENQQKARTECHAKYRDALYQTVKYSYAYLFYYSLGGHGTPSSLPQEPDIRTLDLYHLAINDLITQIYRKDHGAFYNAKFQDVVSSEQLEPIYNQLRIGRVLSNDHGQNTLHISVGDRDFLTSKLKQHEHSSELFSEMISAYDSRLLDLDVNARRSGLGVSFVGAINDRHTTSIDNLKKLARNKALDDRIHHVGHIQLTAIIKPMGNTIDEVLSSHEFYAYFFNPSNNTHVKIGDTSYPLTANFSAGYALWLAENQLRQVSLTNMISRSDAIALPELFMLKPYNPDQKVIIMLHGLASSPATWVNLTNTLLTDSKLNENYQVWQVAYATNLPILENRYQIHELIRHTFAKLNPNGQDKASHNAVLIGHSMGGVISRLLVSDTDLTQKLHTLGHKEQYKLINHLSADQRQTLSNRLVLSSLPQVDEAIFLSAPHRGTDYADRWFTRAARRIIKLPIELTRSLGTIFTNDIQSQSFLGTLYLQNGASQLSDHSSFMALTKDIQISPSVRYHSIIGNHTNTNQQGDAVGKTISDGIVPYTSSHLEGAASEIIVEGKHNTHENPKTIVQLRKILHEHLDQ</sequence>
<dbReference type="Proteomes" id="UP000280228">
    <property type="component" value="Chromosome"/>
</dbReference>
<name>A0A3S9QCN6_MORCA</name>
<dbReference type="InterPro" id="IPR029058">
    <property type="entry name" value="AB_hydrolase_fold"/>
</dbReference>
<gene>
    <name evidence="2" type="ORF">EJK53_1356</name>
</gene>
<feature type="signal peptide" evidence="1">
    <location>
        <begin position="1"/>
        <end position="28"/>
    </location>
</feature>
<evidence type="ECO:0000256" key="1">
    <source>
        <dbReference type="SAM" id="SignalP"/>
    </source>
</evidence>
<evidence type="ECO:0000313" key="2">
    <source>
        <dbReference type="EMBL" id="AZQ92415.1"/>
    </source>
</evidence>
<proteinExistence type="predicted"/>
<organism evidence="2 3">
    <name type="scientific">Moraxella catarrhalis</name>
    <name type="common">Branhamella catarrhalis</name>
    <dbReference type="NCBI Taxonomy" id="480"/>
    <lineage>
        <taxon>Bacteria</taxon>
        <taxon>Pseudomonadati</taxon>
        <taxon>Pseudomonadota</taxon>
        <taxon>Gammaproteobacteria</taxon>
        <taxon>Moraxellales</taxon>
        <taxon>Moraxellaceae</taxon>
        <taxon>Moraxella</taxon>
    </lineage>
</organism>
<dbReference type="PANTHER" id="PTHR37946:SF1">
    <property type="entry name" value="SLL1969 PROTEIN"/>
    <property type="match status" value="1"/>
</dbReference>